<proteinExistence type="predicted"/>
<dbReference type="PROSITE" id="PS50977">
    <property type="entry name" value="HTH_TETR_2"/>
    <property type="match status" value="1"/>
</dbReference>
<dbReference type="Pfam" id="PF17939">
    <property type="entry name" value="TetR_C_30"/>
    <property type="match status" value="1"/>
</dbReference>
<evidence type="ECO:0000259" key="4">
    <source>
        <dbReference type="PROSITE" id="PS50977"/>
    </source>
</evidence>
<dbReference type="Proteomes" id="UP000017819">
    <property type="component" value="Unassembled WGS sequence"/>
</dbReference>
<dbReference type="GO" id="GO:0003700">
    <property type="term" value="F:DNA-binding transcription factor activity"/>
    <property type="evidence" value="ECO:0007669"/>
    <property type="project" value="TreeGrafter"/>
</dbReference>
<keyword evidence="1 2" id="KW-0238">DNA-binding</keyword>
<dbReference type="PROSITE" id="PS01081">
    <property type="entry name" value="HTH_TETR_1"/>
    <property type="match status" value="1"/>
</dbReference>
<dbReference type="Gene3D" id="1.10.357.10">
    <property type="entry name" value="Tetracycline Repressor, domain 2"/>
    <property type="match status" value="1"/>
</dbReference>
<dbReference type="SUPFAM" id="SSF48498">
    <property type="entry name" value="Tetracyclin repressor-like, C-terminal domain"/>
    <property type="match status" value="1"/>
</dbReference>
<dbReference type="SUPFAM" id="SSF46689">
    <property type="entry name" value="Homeodomain-like"/>
    <property type="match status" value="1"/>
</dbReference>
<dbReference type="PRINTS" id="PR00455">
    <property type="entry name" value="HTHTETR"/>
</dbReference>
<dbReference type="InterPro" id="IPR009057">
    <property type="entry name" value="Homeodomain-like_sf"/>
</dbReference>
<dbReference type="InterPro" id="IPR001647">
    <property type="entry name" value="HTH_TetR"/>
</dbReference>
<keyword evidence="6" id="KW-1185">Reference proteome</keyword>
<dbReference type="EMBL" id="AWXZ01000040">
    <property type="protein sequence ID" value="ESR22617.1"/>
    <property type="molecule type" value="Genomic_DNA"/>
</dbReference>
<protein>
    <submittedName>
        <fullName evidence="5">Transcriptional regulatory protein</fullName>
    </submittedName>
</protein>
<evidence type="ECO:0000256" key="2">
    <source>
        <dbReference type="PROSITE-ProRule" id="PRU00335"/>
    </source>
</evidence>
<reference evidence="5 6" key="1">
    <citation type="journal article" date="2014" name="Genome Announc.">
        <title>Draft Genome Sequence of Lutibaculum baratangense Strain AMV1T, Isolated from a Mud Volcano in Andamans, India.</title>
        <authorList>
            <person name="Singh A."/>
            <person name="Sreenivas A."/>
            <person name="Sathyanarayana Reddy G."/>
            <person name="Pinnaka A.K."/>
            <person name="Shivaji S."/>
        </authorList>
    </citation>
    <scope>NUCLEOTIDE SEQUENCE [LARGE SCALE GENOMIC DNA]</scope>
    <source>
        <strain evidence="5 6">AMV1</strain>
    </source>
</reference>
<comment type="caution">
    <text evidence="5">The sequence shown here is derived from an EMBL/GenBank/DDBJ whole genome shotgun (WGS) entry which is preliminary data.</text>
</comment>
<feature type="DNA-binding region" description="H-T-H motif" evidence="2">
    <location>
        <begin position="71"/>
        <end position="90"/>
    </location>
</feature>
<dbReference type="PANTHER" id="PTHR30055">
    <property type="entry name" value="HTH-TYPE TRANSCRIPTIONAL REGULATOR RUTR"/>
    <property type="match status" value="1"/>
</dbReference>
<name>V4QS71_9HYPH</name>
<feature type="compositionally biased region" description="Basic and acidic residues" evidence="3">
    <location>
        <begin position="23"/>
        <end position="47"/>
    </location>
</feature>
<evidence type="ECO:0000313" key="5">
    <source>
        <dbReference type="EMBL" id="ESR22617.1"/>
    </source>
</evidence>
<dbReference type="PATRIC" id="fig|631454.5.peg.3706"/>
<dbReference type="eggNOG" id="COG1309">
    <property type="taxonomic scope" value="Bacteria"/>
</dbReference>
<dbReference type="GO" id="GO:0000976">
    <property type="term" value="F:transcription cis-regulatory region binding"/>
    <property type="evidence" value="ECO:0007669"/>
    <property type="project" value="TreeGrafter"/>
</dbReference>
<evidence type="ECO:0000256" key="1">
    <source>
        <dbReference type="ARBA" id="ARBA00023125"/>
    </source>
</evidence>
<dbReference type="AlphaFoldDB" id="V4QS71"/>
<evidence type="ECO:0000313" key="6">
    <source>
        <dbReference type="Proteomes" id="UP000017819"/>
    </source>
</evidence>
<organism evidence="5 6">
    <name type="scientific">Lutibaculum baratangense AMV1</name>
    <dbReference type="NCBI Taxonomy" id="631454"/>
    <lineage>
        <taxon>Bacteria</taxon>
        <taxon>Pseudomonadati</taxon>
        <taxon>Pseudomonadota</taxon>
        <taxon>Alphaproteobacteria</taxon>
        <taxon>Hyphomicrobiales</taxon>
        <taxon>Tepidamorphaceae</taxon>
        <taxon>Lutibaculum</taxon>
    </lineage>
</organism>
<evidence type="ECO:0000256" key="3">
    <source>
        <dbReference type="SAM" id="MobiDB-lite"/>
    </source>
</evidence>
<dbReference type="PANTHER" id="PTHR30055:SF181">
    <property type="entry name" value="BLR6905 PROTEIN"/>
    <property type="match status" value="1"/>
</dbReference>
<dbReference type="Pfam" id="PF00440">
    <property type="entry name" value="TetR_N"/>
    <property type="match status" value="1"/>
</dbReference>
<accession>V4QS71</accession>
<dbReference type="InterPro" id="IPR036271">
    <property type="entry name" value="Tet_transcr_reg_TetR-rel_C_sf"/>
</dbReference>
<feature type="region of interest" description="Disordered" evidence="3">
    <location>
        <begin position="17"/>
        <end position="48"/>
    </location>
</feature>
<gene>
    <name evidence="5" type="ORF">N177_3753</name>
</gene>
<dbReference type="InterPro" id="IPR041586">
    <property type="entry name" value="PsrA_TetR_C"/>
</dbReference>
<dbReference type="STRING" id="631454.N177_3753"/>
<dbReference type="InterPro" id="IPR050109">
    <property type="entry name" value="HTH-type_TetR-like_transc_reg"/>
</dbReference>
<dbReference type="InterPro" id="IPR023772">
    <property type="entry name" value="DNA-bd_HTH_TetR-type_CS"/>
</dbReference>
<sequence length="264" mass="28986">MSGAGAHHPLLRRNILLATENNMDDRTKAMSDAETTRRDQPAPERRQANVRQAVLAAAEALFAAHGFNAVSIRDIAAASGAHPGSVTYHFTNKMNLLREIYRRHCGPMNARRLELLREALRIKAKQDRLQAILRAYIVPAFSSSTDQPGGGAQFTRLRAALSAEGSEETRGIIAEAFDDTTRQFLDAIHETLPELTRGEVVWRSQFLLGSLYYTLINPERVTRLSDGEVDGSDMDAAIDQLVAAMMWGLMGPAPRDDGSGGSRT</sequence>
<feature type="domain" description="HTH tetR-type" evidence="4">
    <location>
        <begin position="48"/>
        <end position="108"/>
    </location>
</feature>